<reference evidence="2 3" key="1">
    <citation type="journal article" date="2016" name="BMC Genomics">
        <title>Comparative genomic and transcriptomic analyses of the Fuzhuan brick tea-fermentation fungus Aspergillus cristatus.</title>
        <authorList>
            <person name="Ge Y."/>
            <person name="Wang Y."/>
            <person name="Liu Y."/>
            <person name="Tan Y."/>
            <person name="Ren X."/>
            <person name="Zhang X."/>
            <person name="Hyde K.D."/>
            <person name="Liu Y."/>
            <person name="Liu Z."/>
        </authorList>
    </citation>
    <scope>NUCLEOTIDE SEQUENCE [LARGE SCALE GENOMIC DNA]</scope>
    <source>
        <strain evidence="2 3">GZAAS20.1005</strain>
    </source>
</reference>
<proteinExistence type="predicted"/>
<sequence length="133" mass="14337">MTKPTQRQAPRSLLQTSPNTQISNNEVQLLVAILHTTKAKLDYDAIAKYMGPECTKVAVTLRINRLKKQVKDASKAVSSGGDEGSSAPVIPAKRKKDGKAGSEGKVGGVKERPAKKAKTEEDEEETMETEESG</sequence>
<dbReference type="Proteomes" id="UP000094569">
    <property type="component" value="Unassembled WGS sequence"/>
</dbReference>
<organism evidence="2 3">
    <name type="scientific">Aspergillus cristatus</name>
    <name type="common">Chinese Fuzhuan brick tea-fermentation fungus</name>
    <name type="synonym">Eurotium cristatum</name>
    <dbReference type="NCBI Taxonomy" id="573508"/>
    <lineage>
        <taxon>Eukaryota</taxon>
        <taxon>Fungi</taxon>
        <taxon>Dikarya</taxon>
        <taxon>Ascomycota</taxon>
        <taxon>Pezizomycotina</taxon>
        <taxon>Eurotiomycetes</taxon>
        <taxon>Eurotiomycetidae</taxon>
        <taxon>Eurotiales</taxon>
        <taxon>Aspergillaceae</taxon>
        <taxon>Aspergillus</taxon>
        <taxon>Aspergillus subgen. Aspergillus</taxon>
    </lineage>
</organism>
<dbReference type="EMBL" id="JXNT01000017">
    <property type="protein sequence ID" value="ODM15306.1"/>
    <property type="molecule type" value="Genomic_DNA"/>
</dbReference>
<evidence type="ECO:0000256" key="1">
    <source>
        <dbReference type="SAM" id="MobiDB-lite"/>
    </source>
</evidence>
<comment type="caution">
    <text evidence="2">The sequence shown here is derived from an EMBL/GenBank/DDBJ whole genome shotgun (WGS) entry which is preliminary data.</text>
</comment>
<gene>
    <name evidence="2" type="ORF">SI65_09247</name>
</gene>
<evidence type="ECO:0000313" key="3">
    <source>
        <dbReference type="Proteomes" id="UP000094569"/>
    </source>
</evidence>
<dbReference type="VEuPathDB" id="FungiDB:SI65_09247"/>
<evidence type="ECO:0000313" key="2">
    <source>
        <dbReference type="EMBL" id="ODM15306.1"/>
    </source>
</evidence>
<feature type="compositionally biased region" description="Acidic residues" evidence="1">
    <location>
        <begin position="120"/>
        <end position="133"/>
    </location>
</feature>
<feature type="compositionally biased region" description="Basic and acidic residues" evidence="1">
    <location>
        <begin position="98"/>
        <end position="119"/>
    </location>
</feature>
<accession>A0A1E3B4E2</accession>
<feature type="region of interest" description="Disordered" evidence="1">
    <location>
        <begin position="69"/>
        <end position="133"/>
    </location>
</feature>
<name>A0A1E3B4E2_ASPCR</name>
<dbReference type="AlphaFoldDB" id="A0A1E3B4E2"/>
<dbReference type="OrthoDB" id="5418867at2759"/>
<feature type="region of interest" description="Disordered" evidence="1">
    <location>
        <begin position="1"/>
        <end position="20"/>
    </location>
</feature>
<protein>
    <submittedName>
        <fullName evidence="2">Uncharacterized protein</fullName>
    </submittedName>
</protein>
<keyword evidence="3" id="KW-1185">Reference proteome</keyword>